<evidence type="ECO:0000259" key="2">
    <source>
        <dbReference type="Pfam" id="PF05448"/>
    </source>
</evidence>
<keyword evidence="4" id="KW-1185">Reference proteome</keyword>
<dbReference type="InterPro" id="IPR050261">
    <property type="entry name" value="FrsA_esterase"/>
</dbReference>
<dbReference type="Pfam" id="PF05448">
    <property type="entry name" value="AXE1"/>
    <property type="match status" value="1"/>
</dbReference>
<dbReference type="RefSeq" id="WP_119349097.1">
    <property type="nucleotide sequence ID" value="NZ_QWET01000004.1"/>
</dbReference>
<feature type="chain" id="PRO_5017247061" evidence="1">
    <location>
        <begin position="24"/>
        <end position="682"/>
    </location>
</feature>
<dbReference type="PANTHER" id="PTHR22946:SF8">
    <property type="entry name" value="ACETYL XYLAN ESTERASE DOMAIN-CONTAINING PROTEIN"/>
    <property type="match status" value="1"/>
</dbReference>
<dbReference type="SUPFAM" id="SSF53474">
    <property type="entry name" value="alpha/beta-Hydrolases"/>
    <property type="match status" value="1"/>
</dbReference>
<dbReference type="Gene3D" id="3.40.50.1820">
    <property type="entry name" value="alpha/beta hydrolase"/>
    <property type="match status" value="1"/>
</dbReference>
<organism evidence="3 4">
    <name type="scientific">Mariniphaga sediminis</name>
    <dbReference type="NCBI Taxonomy" id="1628158"/>
    <lineage>
        <taxon>Bacteria</taxon>
        <taxon>Pseudomonadati</taxon>
        <taxon>Bacteroidota</taxon>
        <taxon>Bacteroidia</taxon>
        <taxon>Marinilabiliales</taxon>
        <taxon>Prolixibacteraceae</taxon>
        <taxon>Mariniphaga</taxon>
    </lineage>
</organism>
<protein>
    <submittedName>
        <fullName evidence="3">Xylan esterase</fullName>
    </submittedName>
</protein>
<feature type="domain" description="Acetyl xylan esterase" evidence="2">
    <location>
        <begin position="109"/>
        <end position="285"/>
    </location>
</feature>
<dbReference type="Proteomes" id="UP000266441">
    <property type="component" value="Unassembled WGS sequence"/>
</dbReference>
<feature type="signal peptide" evidence="1">
    <location>
        <begin position="1"/>
        <end position="23"/>
    </location>
</feature>
<accession>A0A399D548</accession>
<dbReference type="InterPro" id="IPR008391">
    <property type="entry name" value="AXE1_dom"/>
</dbReference>
<evidence type="ECO:0000313" key="4">
    <source>
        <dbReference type="Proteomes" id="UP000266441"/>
    </source>
</evidence>
<dbReference type="InterPro" id="IPR029058">
    <property type="entry name" value="AB_hydrolase_fold"/>
</dbReference>
<dbReference type="EMBL" id="QWET01000004">
    <property type="protein sequence ID" value="RIH65861.1"/>
    <property type="molecule type" value="Genomic_DNA"/>
</dbReference>
<reference evidence="3 4" key="1">
    <citation type="journal article" date="2015" name="Int. J. Syst. Evol. Microbiol.">
        <title>Mariniphaga sediminis sp. nov., isolated from coastal sediment.</title>
        <authorList>
            <person name="Wang F.Q."/>
            <person name="Shen Q.Y."/>
            <person name="Chen G.J."/>
            <person name="Du Z.J."/>
        </authorList>
    </citation>
    <scope>NUCLEOTIDE SEQUENCE [LARGE SCALE GENOMIC DNA]</scope>
    <source>
        <strain evidence="3 4">SY21</strain>
    </source>
</reference>
<gene>
    <name evidence="3" type="ORF">D1164_06225</name>
</gene>
<dbReference type="PANTHER" id="PTHR22946">
    <property type="entry name" value="DIENELACTONE HYDROLASE DOMAIN-CONTAINING PROTEIN-RELATED"/>
    <property type="match status" value="1"/>
</dbReference>
<proteinExistence type="predicted"/>
<name>A0A399D548_9BACT</name>
<comment type="caution">
    <text evidence="3">The sequence shown here is derived from an EMBL/GenBank/DDBJ whole genome shotgun (WGS) entry which is preliminary data.</text>
</comment>
<dbReference type="OrthoDB" id="9805123at2"/>
<sequence length="682" mass="75701">MNRHLFLIAIPLLLFVQSTNAQAPATSVFYTTNGAEKQWITYKDNHRALYRIITDEAFKLLEERSEGISRLKTEADWNNHRQKVKAALCNSLAKFEKTPLNAKTTGTLERETFTVEKILFESHPGFYVTAGLFLPKERQKPAPAVIYACGHSDLGFRVEVYQHVIQNLVKKGFVVLAFDPIGQGERLQYPDPETGKSKIGGPTGEHSYAGIQTLLTGTSLTDYFIWDGVRLLDYLETRPEVDMKRIGITGRSGGGTQTAQIAASDERIFAAAPECYITNFTRLLQSIGPQDAEQNPFNAIANGFDHPDYLHIHAPKPSLIITTTHDFFSIQGARETFAEVQRSYAACGQPGNIQMTEDFGVHESTKNNRETLYAFFQKHLDLPGDPTDVETTPFPAEDLWVSPTGQIGTSYDCKTVFDLNQKYFPGKEVPENGLPKKVAQTAGITFDRNLTAAVYTGKFSADGMEVKKYFLENNRKDFALPVYVIQKEKSTTGNVVAWFYPEGKEKLLNEPLLQEILNAGHTVVCADLPGTGELHDPSFSGDGVIKGVPFNYTFGAHLVGKSIPGIQAEAIGLLNQFIQNEEQFQQVKKCAMVQGASASAFLHFAVLNSSFGKAAFIDFPGAAFNLVTNEFYNPAEAFDVVPGSLLYYDLPDLTEYLSASGIKIYFHKETDKIQKVTEFMAN</sequence>
<evidence type="ECO:0000313" key="3">
    <source>
        <dbReference type="EMBL" id="RIH65861.1"/>
    </source>
</evidence>
<keyword evidence="1" id="KW-0732">Signal</keyword>
<dbReference type="AlphaFoldDB" id="A0A399D548"/>
<evidence type="ECO:0000256" key="1">
    <source>
        <dbReference type="SAM" id="SignalP"/>
    </source>
</evidence>